<proteinExistence type="predicted"/>
<dbReference type="InterPro" id="IPR013382">
    <property type="entry name" value="CRISPR-assoc_prot_Cse2"/>
</dbReference>
<dbReference type="RefSeq" id="WP_344395382.1">
    <property type="nucleotide sequence ID" value="NZ_BAAASJ010000113.1"/>
</dbReference>
<organism evidence="1 2">
    <name type="scientific">Streptomyces vastus</name>
    <dbReference type="NCBI Taxonomy" id="285451"/>
    <lineage>
        <taxon>Bacteria</taxon>
        <taxon>Bacillati</taxon>
        <taxon>Actinomycetota</taxon>
        <taxon>Actinomycetes</taxon>
        <taxon>Kitasatosporales</taxon>
        <taxon>Streptomycetaceae</taxon>
        <taxon>Streptomyces</taxon>
    </lineage>
</organism>
<evidence type="ECO:0000313" key="2">
    <source>
        <dbReference type="Proteomes" id="UP001500151"/>
    </source>
</evidence>
<sequence length="206" mass="23465">MSSIPMATKSAKQKQIERHDVFVGYVLGLCKDNKVRADLRTGLGLPFERCNYLHRYLVPRLPERQHPDVRRAHYAVAALIAGRPRSARDADAEAVADGSAAVQDWWKRPNLGASLAEVVNRKALKPGSAEGDLHLMARQSSDAIHPRLPSLVQHVLNRGVTVDWAILLDDLSWWNRDRDRIATRWLESYFRTRTLEDHNDSQEENE</sequence>
<dbReference type="InterPro" id="IPR038287">
    <property type="entry name" value="Cse2_sf"/>
</dbReference>
<comment type="caution">
    <text evidence="1">The sequence shown here is derived from an EMBL/GenBank/DDBJ whole genome shotgun (WGS) entry which is preliminary data.</text>
</comment>
<accession>A0ABN3RN99</accession>
<keyword evidence="2" id="KW-1185">Reference proteome</keyword>
<dbReference type="Proteomes" id="UP001500151">
    <property type="component" value="Unassembled WGS sequence"/>
</dbReference>
<dbReference type="EMBL" id="BAAASJ010000113">
    <property type="protein sequence ID" value="GAA2656861.1"/>
    <property type="molecule type" value="Genomic_DNA"/>
</dbReference>
<reference evidence="1 2" key="1">
    <citation type="journal article" date="2019" name="Int. J. Syst. Evol. Microbiol.">
        <title>The Global Catalogue of Microorganisms (GCM) 10K type strain sequencing project: providing services to taxonomists for standard genome sequencing and annotation.</title>
        <authorList>
            <consortium name="The Broad Institute Genomics Platform"/>
            <consortium name="The Broad Institute Genome Sequencing Center for Infectious Disease"/>
            <person name="Wu L."/>
            <person name="Ma J."/>
        </authorList>
    </citation>
    <scope>NUCLEOTIDE SEQUENCE [LARGE SCALE GENOMIC DNA]</scope>
    <source>
        <strain evidence="1 2">JCM 4524</strain>
    </source>
</reference>
<dbReference type="Pfam" id="PF09485">
    <property type="entry name" value="CRISPR_Cse2"/>
    <property type="match status" value="1"/>
</dbReference>
<dbReference type="Gene3D" id="1.10.520.40">
    <property type="entry name" value="CRISPR-associated protein Cse2"/>
    <property type="match status" value="1"/>
</dbReference>
<protein>
    <recommendedName>
        <fullName evidence="3">Type I-E CRISPR-associated protein Cse2/CasB</fullName>
    </recommendedName>
</protein>
<name>A0ABN3RN99_9ACTN</name>
<evidence type="ECO:0008006" key="3">
    <source>
        <dbReference type="Google" id="ProtNLM"/>
    </source>
</evidence>
<dbReference type="NCBIfam" id="TIGR02548">
    <property type="entry name" value="casB_cse2"/>
    <property type="match status" value="1"/>
</dbReference>
<evidence type="ECO:0000313" key="1">
    <source>
        <dbReference type="EMBL" id="GAA2656861.1"/>
    </source>
</evidence>
<gene>
    <name evidence="1" type="ORF">GCM10010307_70930</name>
</gene>